<comment type="caution">
    <text evidence="8">The sequence shown here is derived from an EMBL/GenBank/DDBJ whole genome shotgun (WGS) entry which is preliminary data.</text>
</comment>
<evidence type="ECO:0000259" key="4">
    <source>
        <dbReference type="Pfam" id="PF13802"/>
    </source>
</evidence>
<feature type="domain" description="Glycoside hydrolase family 31 TIM barrel" evidence="3">
    <location>
        <begin position="206"/>
        <end position="524"/>
    </location>
</feature>
<dbReference type="AlphaFoldDB" id="A0A7J3JNY2"/>
<keyword evidence="2 8" id="KW-0378">Hydrolase</keyword>
<dbReference type="CDD" id="cd06591">
    <property type="entry name" value="GH31_xylosidase_XylS"/>
    <property type="match status" value="1"/>
</dbReference>
<evidence type="ECO:0000259" key="6">
    <source>
        <dbReference type="Pfam" id="PF21365"/>
    </source>
</evidence>
<keyword evidence="2" id="KW-0326">Glycosidase</keyword>
<dbReference type="EMBL" id="DTAI01000060">
    <property type="protein sequence ID" value="HGN36287.1"/>
    <property type="molecule type" value="Genomic_DNA"/>
</dbReference>
<dbReference type="InterPro" id="IPR000322">
    <property type="entry name" value="Glyco_hydro_31_TIM"/>
</dbReference>
<dbReference type="InterPro" id="IPR025887">
    <property type="entry name" value="Glyco_hydro_31_N_dom"/>
</dbReference>
<proteinExistence type="inferred from homology"/>
<reference evidence="8" key="1">
    <citation type="journal article" date="2020" name="mSystems">
        <title>Genome- and Community-Level Interaction Insights into Carbon Utilization and Element Cycling Functions of Hydrothermarchaeota in Hydrothermal Sediment.</title>
        <authorList>
            <person name="Zhou Z."/>
            <person name="Liu Y."/>
            <person name="Xu W."/>
            <person name="Pan J."/>
            <person name="Luo Z.H."/>
            <person name="Li M."/>
        </authorList>
    </citation>
    <scope>NUCLEOTIDE SEQUENCE [LARGE SCALE GENOMIC DNA]</scope>
    <source>
        <strain evidence="7">SpSt-618</strain>
        <strain evidence="8">SpSt-657</strain>
    </source>
</reference>
<dbReference type="Gene3D" id="2.60.40.1180">
    <property type="entry name" value="Golgi alpha-mannosidase II"/>
    <property type="match status" value="2"/>
</dbReference>
<sequence length="727" mass="84645">MPFGVGKIAIEFFDNNIVRVTHLPQSSYQVDSLVIVAKPRHVDVKVSRIDDEVVASSSEISVCVRGDVVEFRFGGSLIKEVGRRASRQRLYGDEFYSFEQVFEIGSNSALYGLGQHAGYSAHTAFNYRDSVVYLVQRNTDIAVPFLVSSSGYGILWDVYSMSVVESRGNSLRVWFEACDYLSYYIIYGPDIDRVIAGYRWLTGKAVMLPRYAFGYWQSKERYASQEELVSIAKTFREKRIPIDIVVQDWRYWGDYGWNAFKFDEKYYPDPKKMVEEIHRLNIRLAISIWPIFEKKTDVYREAEKIGCIMRGGADDYGLLNVFKEKCRDWFWSKINEAFYSIGVDSWWLDASEPEVRPLLVYSTWQKTLEIDSGRRMVKYLNVYPLLETEAVYKGQRRTSNKRVLILTRSGFAGIQRHGVVNWSGDITGDWTTLRTQIRAGLNYSLSGLPYWTTDIGGFFSGNPDTEGYRELFVRWFQWGAFCPIFRVHGTYYPKEPWRFGKEVEDILVKFIKLRYRLLPYIYTLAWMVYEQDYTIMRPLVMDFRDDENVYNIDDQYMLGPFIMVSPITTPSTFEREVYLPYGVWYDFWGGDRIVGGKRIRVDAPLNRMPLHVRAGAILPLAPISIENSSDYLNEIELRIYSGSDGEFMLYIDDGESYEYEKGLYALIPIKWIEKENKIIIGEKKGLLDIEPIRFKVVIVERGRGVGIEESKPDKEIVYISREVILRL</sequence>
<comment type="similarity">
    <text evidence="1 2">Belongs to the glycosyl hydrolase 31 family.</text>
</comment>
<dbReference type="Pfam" id="PF13802">
    <property type="entry name" value="Gal_mutarotas_2"/>
    <property type="match status" value="1"/>
</dbReference>
<dbReference type="GO" id="GO:0004553">
    <property type="term" value="F:hydrolase activity, hydrolyzing O-glycosyl compounds"/>
    <property type="evidence" value="ECO:0007669"/>
    <property type="project" value="InterPro"/>
</dbReference>
<dbReference type="InterPro" id="IPR011013">
    <property type="entry name" value="Gal_mutarotase_sf_dom"/>
</dbReference>
<dbReference type="InterPro" id="IPR033403">
    <property type="entry name" value="DUF5110"/>
</dbReference>
<dbReference type="SUPFAM" id="SSF51445">
    <property type="entry name" value="(Trans)glycosidases"/>
    <property type="match status" value="1"/>
</dbReference>
<protein>
    <submittedName>
        <fullName evidence="8">Glycoside hydrolase family 31 protein</fullName>
    </submittedName>
</protein>
<dbReference type="EMBL" id="DTBZ01000051">
    <property type="protein sequence ID" value="HGQ17790.1"/>
    <property type="molecule type" value="Genomic_DNA"/>
</dbReference>
<dbReference type="Pfam" id="PF21365">
    <property type="entry name" value="Glyco_hydro_31_3rd"/>
    <property type="match status" value="1"/>
</dbReference>
<dbReference type="InterPro" id="IPR051816">
    <property type="entry name" value="Glycosyl_Hydrolase_31"/>
</dbReference>
<dbReference type="PANTHER" id="PTHR43863:SF2">
    <property type="entry name" value="MALTASE-GLUCOAMYLASE"/>
    <property type="match status" value="1"/>
</dbReference>
<accession>A0A7J3JNY2</accession>
<dbReference type="SUPFAM" id="SSF74650">
    <property type="entry name" value="Galactose mutarotase-like"/>
    <property type="match status" value="1"/>
</dbReference>
<evidence type="ECO:0000256" key="2">
    <source>
        <dbReference type="RuleBase" id="RU361185"/>
    </source>
</evidence>
<dbReference type="CDD" id="cd14752">
    <property type="entry name" value="GH31_N"/>
    <property type="match status" value="1"/>
</dbReference>
<dbReference type="InterPro" id="IPR013780">
    <property type="entry name" value="Glyco_hydro_b"/>
</dbReference>
<dbReference type="InterPro" id="IPR017853">
    <property type="entry name" value="GH"/>
</dbReference>
<evidence type="ECO:0000313" key="8">
    <source>
        <dbReference type="EMBL" id="HGQ17790.1"/>
    </source>
</evidence>
<dbReference type="SUPFAM" id="SSF51011">
    <property type="entry name" value="Glycosyl hydrolase domain"/>
    <property type="match status" value="1"/>
</dbReference>
<evidence type="ECO:0000313" key="7">
    <source>
        <dbReference type="EMBL" id="HGN36287.1"/>
    </source>
</evidence>
<feature type="domain" description="DUF5110" evidence="5">
    <location>
        <begin position="634"/>
        <end position="698"/>
    </location>
</feature>
<feature type="domain" description="Glycosyl hydrolase family 31 C-terminal" evidence="6">
    <location>
        <begin position="533"/>
        <end position="618"/>
    </location>
</feature>
<dbReference type="GO" id="GO:0005975">
    <property type="term" value="P:carbohydrate metabolic process"/>
    <property type="evidence" value="ECO:0007669"/>
    <property type="project" value="InterPro"/>
</dbReference>
<dbReference type="InterPro" id="IPR048395">
    <property type="entry name" value="Glyco_hydro_31_C"/>
</dbReference>
<dbReference type="Gene3D" id="3.20.20.80">
    <property type="entry name" value="Glycosidases"/>
    <property type="match status" value="1"/>
</dbReference>
<name>A0A7J3JNY2_9CREN</name>
<dbReference type="PANTHER" id="PTHR43863">
    <property type="entry name" value="HYDROLASE, PUTATIVE (AFU_ORTHOLOGUE AFUA_1G03140)-RELATED"/>
    <property type="match status" value="1"/>
</dbReference>
<gene>
    <name evidence="7" type="ORF">ENT87_01865</name>
    <name evidence="8" type="ORF">ENU30_02245</name>
</gene>
<dbReference type="Gene3D" id="2.60.40.1760">
    <property type="entry name" value="glycosyl hydrolase (family 31)"/>
    <property type="match status" value="1"/>
</dbReference>
<dbReference type="Pfam" id="PF17137">
    <property type="entry name" value="DUF5110"/>
    <property type="match status" value="1"/>
</dbReference>
<evidence type="ECO:0000259" key="5">
    <source>
        <dbReference type="Pfam" id="PF17137"/>
    </source>
</evidence>
<evidence type="ECO:0000259" key="3">
    <source>
        <dbReference type="Pfam" id="PF01055"/>
    </source>
</evidence>
<dbReference type="Pfam" id="PF01055">
    <property type="entry name" value="Glyco_hydro_31_2nd"/>
    <property type="match status" value="1"/>
</dbReference>
<organism evidence="8">
    <name type="scientific">Ignisphaera aggregans</name>
    <dbReference type="NCBI Taxonomy" id="334771"/>
    <lineage>
        <taxon>Archaea</taxon>
        <taxon>Thermoproteota</taxon>
        <taxon>Thermoprotei</taxon>
        <taxon>Desulfurococcales</taxon>
        <taxon>Desulfurococcaceae</taxon>
        <taxon>Ignisphaera</taxon>
    </lineage>
</organism>
<feature type="domain" description="Glycoside hydrolase family 31 N-terminal" evidence="4">
    <location>
        <begin position="8"/>
        <end position="161"/>
    </location>
</feature>
<evidence type="ECO:0000256" key="1">
    <source>
        <dbReference type="ARBA" id="ARBA00007806"/>
    </source>
</evidence>
<dbReference type="GO" id="GO:0030246">
    <property type="term" value="F:carbohydrate binding"/>
    <property type="evidence" value="ECO:0007669"/>
    <property type="project" value="InterPro"/>
</dbReference>